<dbReference type="GO" id="GO:0008270">
    <property type="term" value="F:zinc ion binding"/>
    <property type="evidence" value="ECO:0007669"/>
    <property type="project" value="InterPro"/>
</dbReference>
<dbReference type="InterPro" id="IPR051159">
    <property type="entry name" value="Hexapeptide_acetyltransf"/>
</dbReference>
<dbReference type="EMBL" id="ML977156">
    <property type="protein sequence ID" value="KAF1986675.1"/>
    <property type="molecule type" value="Genomic_DNA"/>
</dbReference>
<dbReference type="Pfam" id="PF00172">
    <property type="entry name" value="Zn_clus"/>
    <property type="match status" value="1"/>
</dbReference>
<dbReference type="InterPro" id="IPR001138">
    <property type="entry name" value="Zn2Cys6_DnaBD"/>
</dbReference>
<proteinExistence type="inferred from homology"/>
<evidence type="ECO:0000256" key="3">
    <source>
        <dbReference type="ARBA" id="ARBA00023242"/>
    </source>
</evidence>
<dbReference type="AlphaFoldDB" id="A0A6G1H0G7"/>
<evidence type="ECO:0000313" key="7">
    <source>
        <dbReference type="Proteomes" id="UP000800041"/>
    </source>
</evidence>
<dbReference type="SMART" id="SM00066">
    <property type="entry name" value="GAL4"/>
    <property type="match status" value="1"/>
</dbReference>
<dbReference type="GO" id="GO:0016407">
    <property type="term" value="F:acetyltransferase activity"/>
    <property type="evidence" value="ECO:0007669"/>
    <property type="project" value="InterPro"/>
</dbReference>
<keyword evidence="3" id="KW-0539">Nucleus</keyword>
<dbReference type="PROSITE" id="PS50048">
    <property type="entry name" value="ZN2_CY6_FUNGAL_2"/>
    <property type="match status" value="1"/>
</dbReference>
<comment type="similarity">
    <text evidence="1">Belongs to the transferase hexapeptide repeat family.</text>
</comment>
<dbReference type="InterPro" id="IPR001451">
    <property type="entry name" value="Hexapep"/>
</dbReference>
<dbReference type="Gene3D" id="2.160.10.10">
    <property type="entry name" value="Hexapeptide repeat proteins"/>
    <property type="match status" value="1"/>
</dbReference>
<keyword evidence="7" id="KW-1185">Reference proteome</keyword>
<dbReference type="PROSITE" id="PS00463">
    <property type="entry name" value="ZN2_CY6_FUNGAL_1"/>
    <property type="match status" value="1"/>
</dbReference>
<feature type="compositionally biased region" description="Basic and acidic residues" evidence="4">
    <location>
        <begin position="44"/>
        <end position="59"/>
    </location>
</feature>
<dbReference type="Pfam" id="PF14602">
    <property type="entry name" value="Hexapep_2"/>
    <property type="match status" value="2"/>
</dbReference>
<dbReference type="PANTHER" id="PTHR23416:SF76">
    <property type="entry name" value="ZN(II)2CYS6 TRANSCRIPTION FACTOR (EUROFUNG)"/>
    <property type="match status" value="1"/>
</dbReference>
<feature type="domain" description="Zn(2)-C6 fungal-type" evidence="5">
    <location>
        <begin position="254"/>
        <end position="282"/>
    </location>
</feature>
<evidence type="ECO:0000313" key="6">
    <source>
        <dbReference type="EMBL" id="KAF1986675.1"/>
    </source>
</evidence>
<feature type="compositionally biased region" description="Basic and acidic residues" evidence="4">
    <location>
        <begin position="341"/>
        <end position="357"/>
    </location>
</feature>
<dbReference type="OrthoDB" id="25818at2759"/>
<dbReference type="Gene3D" id="4.10.240.10">
    <property type="entry name" value="Zn(2)-C6 fungal-type DNA-binding domain"/>
    <property type="match status" value="1"/>
</dbReference>
<reference evidence="6" key="1">
    <citation type="journal article" date="2020" name="Stud. Mycol.">
        <title>101 Dothideomycetes genomes: a test case for predicting lifestyles and emergence of pathogens.</title>
        <authorList>
            <person name="Haridas S."/>
            <person name="Albert R."/>
            <person name="Binder M."/>
            <person name="Bloem J."/>
            <person name="Labutti K."/>
            <person name="Salamov A."/>
            <person name="Andreopoulos B."/>
            <person name="Baker S."/>
            <person name="Barry K."/>
            <person name="Bills G."/>
            <person name="Bluhm B."/>
            <person name="Cannon C."/>
            <person name="Castanera R."/>
            <person name="Culley D."/>
            <person name="Daum C."/>
            <person name="Ezra D."/>
            <person name="Gonzalez J."/>
            <person name="Henrissat B."/>
            <person name="Kuo A."/>
            <person name="Liang C."/>
            <person name="Lipzen A."/>
            <person name="Lutzoni F."/>
            <person name="Magnuson J."/>
            <person name="Mondo S."/>
            <person name="Nolan M."/>
            <person name="Ohm R."/>
            <person name="Pangilinan J."/>
            <person name="Park H.-J."/>
            <person name="Ramirez L."/>
            <person name="Alfaro M."/>
            <person name="Sun H."/>
            <person name="Tritt A."/>
            <person name="Yoshinaga Y."/>
            <person name="Zwiers L.-H."/>
            <person name="Turgeon B."/>
            <person name="Goodwin S."/>
            <person name="Spatafora J."/>
            <person name="Crous P."/>
            <person name="Grigoriev I."/>
        </authorList>
    </citation>
    <scope>NUCLEOTIDE SEQUENCE</scope>
    <source>
        <strain evidence="6">CBS 113979</strain>
    </source>
</reference>
<feature type="compositionally biased region" description="Polar residues" evidence="4">
    <location>
        <begin position="358"/>
        <end position="383"/>
    </location>
</feature>
<accession>A0A6G1H0G7</accession>
<organism evidence="6 7">
    <name type="scientific">Aulographum hederae CBS 113979</name>
    <dbReference type="NCBI Taxonomy" id="1176131"/>
    <lineage>
        <taxon>Eukaryota</taxon>
        <taxon>Fungi</taxon>
        <taxon>Dikarya</taxon>
        <taxon>Ascomycota</taxon>
        <taxon>Pezizomycotina</taxon>
        <taxon>Dothideomycetes</taxon>
        <taxon>Pleosporomycetidae</taxon>
        <taxon>Aulographales</taxon>
        <taxon>Aulographaceae</taxon>
    </lineage>
</organism>
<dbReference type="Pfam" id="PF12464">
    <property type="entry name" value="Mac"/>
    <property type="match status" value="1"/>
</dbReference>
<dbReference type="GO" id="GO:0008374">
    <property type="term" value="F:O-acyltransferase activity"/>
    <property type="evidence" value="ECO:0007669"/>
    <property type="project" value="TreeGrafter"/>
</dbReference>
<sequence>MPVMSATSDDTYSNNLTSPQADETTATTASRFTPVNGKSPPTHQSRDIAMDEPRTRSRSSDASPDSDMSGLDNEPVRRVSQGPINGHRYPPVDDHARAPNSPGKRKRVDSDTEDAGPVNVDSAYEQRRRPGEAKGHGSRATPEPSGNSWHKTPEQGGQGSHPPYGQSYPPEGHTENLQWYPRASEENSEAHLVDALQRENRNMDAQRRPNGIHADQNMSTPVATPAPGMELTAAGVHVDPKKRKRVFSNRTKTGCQTCRKRKKKCDEAKPECNNCTRGGFVCEGYNSKNPWPKPGSQGAINKMPQQVLQSKMEMGDTRGLYPKPSSSRDSIYEDPPVRPGDGGRGRPIMVEEDHENRGSSGPSPWSSNKTWGETSNRQYLSDRTPSHGYAPSHSISHHPRELAERPASNHMMQRPMPPVQRINSSQSAMTAQLALQHSTSALRSVPPPPPPGHPLPPLSEKDKMLRGELYKMFDAQLVDEREACKAALWRFNNSTNPSIGVSREERARLFKAILEPPFNGRAHPMNTMVGRLGKDVCVEAPFTCDYGYNINIGDDVVIGSNCTILDACNVSIGARTVIGNNVNLYANNFPKAKDRPRDRSGSKGSAQGNRILIEEDAFIGGNSTILPGISIGRGAVVGAGSVVVRNVADYVVVAGNPARNVHGIWANPADTHMRD</sequence>
<feature type="compositionally biased region" description="Low complexity" evidence="4">
    <location>
        <begin position="60"/>
        <end position="69"/>
    </location>
</feature>
<evidence type="ECO:0000256" key="2">
    <source>
        <dbReference type="ARBA" id="ARBA00022679"/>
    </source>
</evidence>
<feature type="region of interest" description="Disordered" evidence="4">
    <location>
        <begin position="207"/>
        <end position="227"/>
    </location>
</feature>
<evidence type="ECO:0000256" key="1">
    <source>
        <dbReference type="ARBA" id="ARBA00007274"/>
    </source>
</evidence>
<dbReference type="Proteomes" id="UP000800041">
    <property type="component" value="Unassembled WGS sequence"/>
</dbReference>
<dbReference type="SUPFAM" id="SSF51161">
    <property type="entry name" value="Trimeric LpxA-like enzymes"/>
    <property type="match status" value="1"/>
</dbReference>
<dbReference type="GO" id="GO:0000981">
    <property type="term" value="F:DNA-binding transcription factor activity, RNA polymerase II-specific"/>
    <property type="evidence" value="ECO:0007669"/>
    <property type="project" value="InterPro"/>
</dbReference>
<dbReference type="PANTHER" id="PTHR23416">
    <property type="entry name" value="SIALIC ACID SYNTHASE-RELATED"/>
    <property type="match status" value="1"/>
</dbReference>
<dbReference type="CDD" id="cd00067">
    <property type="entry name" value="GAL4"/>
    <property type="match status" value="1"/>
</dbReference>
<feature type="region of interest" description="Disordered" evidence="4">
    <location>
        <begin position="1"/>
        <end position="190"/>
    </location>
</feature>
<protein>
    <submittedName>
        <fullName evidence="6">Trimeric LpxA-like protein</fullName>
    </submittedName>
</protein>
<keyword evidence="2" id="KW-0808">Transferase</keyword>
<feature type="region of interest" description="Disordered" evidence="4">
    <location>
        <begin position="316"/>
        <end position="404"/>
    </location>
</feature>
<dbReference type="SMART" id="SM01266">
    <property type="entry name" value="Mac"/>
    <property type="match status" value="1"/>
</dbReference>
<evidence type="ECO:0000259" key="5">
    <source>
        <dbReference type="PROSITE" id="PS50048"/>
    </source>
</evidence>
<dbReference type="InterPro" id="IPR036864">
    <property type="entry name" value="Zn2-C6_fun-type_DNA-bd_sf"/>
</dbReference>
<dbReference type="InterPro" id="IPR011004">
    <property type="entry name" value="Trimer_LpxA-like_sf"/>
</dbReference>
<name>A0A6G1H0G7_9PEZI</name>
<gene>
    <name evidence="6" type="ORF">K402DRAFT_85262</name>
</gene>
<evidence type="ECO:0000256" key="4">
    <source>
        <dbReference type="SAM" id="MobiDB-lite"/>
    </source>
</evidence>
<dbReference type="PROSITE" id="PS00101">
    <property type="entry name" value="HEXAPEP_TRANSFERASES"/>
    <property type="match status" value="1"/>
</dbReference>
<dbReference type="InterPro" id="IPR024688">
    <property type="entry name" value="Mac_dom"/>
</dbReference>
<dbReference type="InterPro" id="IPR018357">
    <property type="entry name" value="Hexapep_transf_CS"/>
</dbReference>
<feature type="compositionally biased region" description="Basic and acidic residues" evidence="4">
    <location>
        <begin position="124"/>
        <end position="135"/>
    </location>
</feature>
<dbReference type="SUPFAM" id="SSF57701">
    <property type="entry name" value="Zn2/Cys6 DNA-binding domain"/>
    <property type="match status" value="1"/>
</dbReference>
<feature type="compositionally biased region" description="Polar residues" evidence="4">
    <location>
        <begin position="1"/>
        <end position="33"/>
    </location>
</feature>